<protein>
    <submittedName>
        <fullName evidence="1">Uncharacterized protein</fullName>
    </submittedName>
</protein>
<name>A0AAD8PTZ3_9PEZI</name>
<evidence type="ECO:0000313" key="1">
    <source>
        <dbReference type="EMBL" id="KAK1580526.1"/>
    </source>
</evidence>
<evidence type="ECO:0000313" key="2">
    <source>
        <dbReference type="Proteomes" id="UP001230504"/>
    </source>
</evidence>
<accession>A0AAD8PTZ3</accession>
<dbReference type="AlphaFoldDB" id="A0AAD8PTZ3"/>
<sequence>MCRCQVVHPELFLRPFLFCLGFPRSSSTHAGHGTLVPPTPPSGKHTCVRTITYLHLPHNAQRSHSLAYSLSHCYLLTAAMPSVRV</sequence>
<dbReference type="RefSeq" id="XP_060411563.1">
    <property type="nucleotide sequence ID" value="XM_060558401.1"/>
</dbReference>
<keyword evidence="2" id="KW-1185">Reference proteome</keyword>
<gene>
    <name evidence="1" type="ORF">LY79DRAFT_561380</name>
</gene>
<proteinExistence type="predicted"/>
<dbReference type="GeneID" id="85442641"/>
<comment type="caution">
    <text evidence="1">The sequence shown here is derived from an EMBL/GenBank/DDBJ whole genome shotgun (WGS) entry which is preliminary data.</text>
</comment>
<dbReference type="Proteomes" id="UP001230504">
    <property type="component" value="Unassembled WGS sequence"/>
</dbReference>
<dbReference type="EMBL" id="JAHLJV010000054">
    <property type="protein sequence ID" value="KAK1580526.1"/>
    <property type="molecule type" value="Genomic_DNA"/>
</dbReference>
<reference evidence="1" key="1">
    <citation type="submission" date="2021-06" db="EMBL/GenBank/DDBJ databases">
        <title>Comparative genomics, transcriptomics and evolutionary studies reveal genomic signatures of adaptation to plant cell wall in hemibiotrophic fungi.</title>
        <authorList>
            <consortium name="DOE Joint Genome Institute"/>
            <person name="Baroncelli R."/>
            <person name="Diaz J.F."/>
            <person name="Benocci T."/>
            <person name="Peng M."/>
            <person name="Battaglia E."/>
            <person name="Haridas S."/>
            <person name="Andreopoulos W."/>
            <person name="Labutti K."/>
            <person name="Pangilinan J."/>
            <person name="Floch G.L."/>
            <person name="Makela M.R."/>
            <person name="Henrissat B."/>
            <person name="Grigoriev I.V."/>
            <person name="Crouch J.A."/>
            <person name="De Vries R.P."/>
            <person name="Sukno S.A."/>
            <person name="Thon M.R."/>
        </authorList>
    </citation>
    <scope>NUCLEOTIDE SEQUENCE</scope>
    <source>
        <strain evidence="1">CBS 125086</strain>
    </source>
</reference>
<feature type="non-terminal residue" evidence="1">
    <location>
        <position position="85"/>
    </location>
</feature>
<organism evidence="1 2">
    <name type="scientific">Colletotrichum navitas</name>
    <dbReference type="NCBI Taxonomy" id="681940"/>
    <lineage>
        <taxon>Eukaryota</taxon>
        <taxon>Fungi</taxon>
        <taxon>Dikarya</taxon>
        <taxon>Ascomycota</taxon>
        <taxon>Pezizomycotina</taxon>
        <taxon>Sordariomycetes</taxon>
        <taxon>Hypocreomycetidae</taxon>
        <taxon>Glomerellales</taxon>
        <taxon>Glomerellaceae</taxon>
        <taxon>Colletotrichum</taxon>
        <taxon>Colletotrichum graminicola species complex</taxon>
    </lineage>
</organism>